<keyword evidence="1" id="KW-0472">Membrane</keyword>
<gene>
    <name evidence="2" type="ORF">MSBRM_2406</name>
</gene>
<dbReference type="STRING" id="1434108.MSBRM_2406"/>
<accession>A0A0E3QXB9</accession>
<keyword evidence="1" id="KW-1133">Transmembrane helix</keyword>
<feature type="transmembrane region" description="Helical" evidence="1">
    <location>
        <begin position="6"/>
        <end position="27"/>
    </location>
</feature>
<dbReference type="EC" id="3.6.3.2" evidence="2"/>
<dbReference type="PATRIC" id="fig|1434108.4.peg.3075"/>
<organism evidence="2 3">
    <name type="scientific">Methanosarcina barkeri MS</name>
    <dbReference type="NCBI Taxonomy" id="1434108"/>
    <lineage>
        <taxon>Archaea</taxon>
        <taxon>Methanobacteriati</taxon>
        <taxon>Methanobacteriota</taxon>
        <taxon>Stenosarchaea group</taxon>
        <taxon>Methanomicrobia</taxon>
        <taxon>Methanosarcinales</taxon>
        <taxon>Methanosarcinaceae</taxon>
        <taxon>Methanosarcina</taxon>
    </lineage>
</organism>
<dbReference type="Proteomes" id="UP000033033">
    <property type="component" value="Chromosome"/>
</dbReference>
<dbReference type="KEGG" id="mby:MSBRM_2406"/>
<dbReference type="GO" id="GO:0016787">
    <property type="term" value="F:hydrolase activity"/>
    <property type="evidence" value="ECO:0007669"/>
    <property type="project" value="UniProtKB-KW"/>
</dbReference>
<proteinExistence type="predicted"/>
<evidence type="ECO:0000313" key="3">
    <source>
        <dbReference type="Proteomes" id="UP000033033"/>
    </source>
</evidence>
<evidence type="ECO:0000256" key="1">
    <source>
        <dbReference type="SAM" id="Phobius"/>
    </source>
</evidence>
<dbReference type="HOGENOM" id="CLU_3338390_0_0_2"/>
<dbReference type="EMBL" id="CP009528">
    <property type="protein sequence ID" value="AKB55404.1"/>
    <property type="molecule type" value="Genomic_DNA"/>
</dbReference>
<name>A0A0E3QXB9_METBA</name>
<sequence>MVSNLPLQVILILGAIIGLYIITAEAIKRIFYKKVKF</sequence>
<keyword evidence="3" id="KW-1185">Reference proteome</keyword>
<keyword evidence="2" id="KW-0378">Hydrolase</keyword>
<evidence type="ECO:0000313" key="2">
    <source>
        <dbReference type="EMBL" id="AKB55404.1"/>
    </source>
</evidence>
<dbReference type="AlphaFoldDB" id="A0A0E3QXB9"/>
<reference evidence="2 3" key="1">
    <citation type="submission" date="2014-07" db="EMBL/GenBank/DDBJ databases">
        <title>Methanogenic archaea and the global carbon cycle.</title>
        <authorList>
            <person name="Henriksen J.R."/>
            <person name="Luke J."/>
            <person name="Reinhart S."/>
            <person name="Benedict M.N."/>
            <person name="Youngblut N.D."/>
            <person name="Metcalf M.E."/>
            <person name="Whitaker R.J."/>
            <person name="Metcalf W.W."/>
        </authorList>
    </citation>
    <scope>NUCLEOTIDE SEQUENCE [LARGE SCALE GENOMIC DNA]</scope>
    <source>
        <strain evidence="2 3">MS</strain>
    </source>
</reference>
<protein>
    <submittedName>
        <fullName evidence="2">Mg(2+) transport ATPase, P-type</fullName>
        <ecNumber evidence="2">3.6.3.2</ecNumber>
    </submittedName>
</protein>
<keyword evidence="1" id="KW-0812">Transmembrane</keyword>